<dbReference type="EMBL" id="KI635795">
    <property type="protein sequence ID" value="ETB57433.1"/>
    <property type="molecule type" value="Genomic_DNA"/>
</dbReference>
<evidence type="ECO:0000313" key="4">
    <source>
        <dbReference type="Proteomes" id="UP000018538"/>
    </source>
</evidence>
<feature type="compositionally biased region" description="Basic and acidic residues" evidence="2">
    <location>
        <begin position="143"/>
        <end position="155"/>
    </location>
</feature>
<name>V7PGF8_PLAYE</name>
<feature type="region of interest" description="Disordered" evidence="2">
    <location>
        <begin position="98"/>
        <end position="229"/>
    </location>
</feature>
<feature type="compositionally biased region" description="Polar residues" evidence="2">
    <location>
        <begin position="838"/>
        <end position="855"/>
    </location>
</feature>
<keyword evidence="1" id="KW-0175">Coiled coil</keyword>
<feature type="compositionally biased region" description="Low complexity" evidence="2">
    <location>
        <begin position="174"/>
        <end position="195"/>
    </location>
</feature>
<feature type="region of interest" description="Disordered" evidence="2">
    <location>
        <begin position="1360"/>
        <end position="1380"/>
    </location>
</feature>
<feature type="compositionally biased region" description="Polar residues" evidence="2">
    <location>
        <begin position="218"/>
        <end position="228"/>
    </location>
</feature>
<gene>
    <name evidence="3" type="ORF">YYC_04330</name>
</gene>
<feature type="compositionally biased region" description="Basic and acidic residues" evidence="2">
    <location>
        <begin position="204"/>
        <end position="217"/>
    </location>
</feature>
<feature type="compositionally biased region" description="Low complexity" evidence="2">
    <location>
        <begin position="1368"/>
        <end position="1380"/>
    </location>
</feature>
<feature type="region of interest" description="Disordered" evidence="2">
    <location>
        <begin position="888"/>
        <end position="932"/>
    </location>
</feature>
<protein>
    <recommendedName>
        <fullName evidence="5">Sporozoite and liver stage asparagine-rich protein</fullName>
    </recommendedName>
</protein>
<feature type="compositionally biased region" description="Basic and acidic residues" evidence="2">
    <location>
        <begin position="118"/>
        <end position="131"/>
    </location>
</feature>
<evidence type="ECO:0000256" key="2">
    <source>
        <dbReference type="SAM" id="MobiDB-lite"/>
    </source>
</evidence>
<evidence type="ECO:0000313" key="3">
    <source>
        <dbReference type="EMBL" id="ETB57433.1"/>
    </source>
</evidence>
<sequence length="3250" mass="379132">MRKGKPRHVPMFLRSENKKILFSFFSYFMSKNDIQFIFDHYDIGLIVLTKIHNIRKRYEEDKNNLQHENNKNDLEDTESIDEKVRAFFLNYKINSNEDISDHKKEKPEKNKKGKKGSVNKEKSNETNEKKFTAKNNYSIITRSKTEEIDPLKNDENDSPNSNNAHEENKPQNEDITNTNSYHNNNDNHSNNTSDILKQTGHINNADKSRVEGVKQESCETISESGESNTLDKKNINISTKEICKNVNNNNNTLNIDEEIIDKKNNLNDQNFENAEIKNKNNIKTCINETKIEDKNGQKEDKNIINKNKADNTILSKQVENNNTEQEYTKFQEDISMLIENNKNETCKNKLNSEERNNTNGETQKEKELDDILFPVRKKNETYKKFSKRINKTKTNEFINYHDDHCFYITDLCRKGTMLSLRKNEVLNKKNAKNAHSHHKFINSFGLNNSFQVIDDVQSLNNMYMNLKLFDGQLNGQINENNLNDLTNLLKSKNKAPFHINNSANNNISSNTNSYISSNDNFNIPSSYFIYDYTNTDKFAYTLNNVENLEHIHNYQNVHNNFYPTSPEYTSNNNINNTTFIRNSFNNKNDAVNFNINQNIDNCSNKSKTDIKDELNSTPIYSSNYQPTVTTFNNNKKTYIKTEKTKNNPKNGNTIKAQTDDNIIKQQDVKQNSYQNFYINQIKNEHITNTINSQNNIKNVNFHSNNIPLIKNMPNGCLFYQNDTFGNTIHNNSYNNDINAAISSATTSSIAIPTATNASISSPTSTTINIDQCYNQIFESNGIIHSNPISNNDSNNNMVDLNHIDHKAKNINMTWGDHNSKNTHNHPNLNIQTETTSINNDYYHTNNPDINENSSLHTDEENNLEDNNNMENASCLKKGINRKCYSNNSTINNNNNSDNNPENRNQNEYNDSCDGQNNYCQQNNNNDDNNYDKKYSATYIRSNNYSNGNIYDDINYETKQSEGIISKNQMKNNCFRDNNKFNPTDFKEVSPKSTSINNISNSMTSNDSSMNQYNNANSRCNNSVGNNNTDSNQFKQNINRYNNSNSIELKTNSQLNDYSSNSNTILLMDECDSNELLNPHSSDNNYLNDKDLLHSNNMTRNCSYNNDNRSNTFNELVNNMLFQNDGSPQSSKNVIKNYSTIYESQKNKLETVFPNVQNNNKYMRQNNIHQTNDTTRNGIEQFECIHNSDNYYINDNNVSNTSNVNDSKNINRGNNSEDFKTIKNEIKYPAINSETSNYVYNPQNNIMYIQNTSEQITKGNNNSYIQYNTTYSINNENISTNYLTMNSLINDQNKLENCSKNKNDVNDSKINSIYDEKNQKNWDNTSIPIKNKHENNIYEIKENDINSQKIELNDKTTQHFENTDKEGNENNSDNNGNPNFVNKNIENNENIANSIGKEQNYIFQENLQHLDTKNVKNNETYCLPSNEMCQVSQKQNNNIHVYDEKNIEENQTVMFQNNLQYNQAQPYYQPKTKGIYDDKTNFNPVQDTNDLQRNTNDLQRNTNDLQRNTNNIITNDPLIKNNYENKNPSFINSKQSVILPKNDDLDNSNFKGNNENNSKTKNINEFSLNKNYKNSINNSQKHQRDADINCYDINTKYKENLKKQKNSIVSTVDKSDYFDVENNEIHGKVDNDGYKGAEIDKQNNQEMNNNFCNRTKYIKVETITDSIDDKNNNSISSIRNNTNKTIYDIYMNDTMQLNENINNNKNLNIQNNSNDIITKDNNTNNLGNIDNNFTNSEYSQFHTNNSVKTQHNPELSQREMNYLYTNKMALIKDNINIDANDNIINLQNFNYINDQTNDNKNRKMNSLTMKMHSNASSYIFDNKTNNNSEEQKNNDFNLGLNPVKDKYDNLYANYYVNDNDHINSNDQQIKNSNLETQDTLNRRKKNTLKTISMEQLPFHNSVNNFENNYESNSSCYKYTKGINTTPMINENINNACINQEIYDNNRQNIETPRSKNYPVFNMGIQNNKANSEALDENGQIQSKNVLTNNLFKINKKYNSNNAETNNNLIYDNNENAQYNYLNDLHTNGRNSIYESHMDLPPNHPHLLYLNNLNAKNLENISERKISIPNEYINFNSLNHIYNVPQFDNLPNNVNSNTRYNNNNSNNSNICDNSINNTNNSIDPNNNNTPTVYNTEGPISNVDNNYNITNIPLDKSSIITNPHYSSNTNDNKNSAIYNNIRYSNRTFCNYNNIKGSNDNNIYIPNNNIKSYNDNIMHNLSNNVKGYNNSSVYTYRNNNIATNGKNNKEPNKGNNNLYNFNNYKNYIHNDSSNLINVKSEHPEKFNYENNLLDNVDKTNKNNINRQIDNEELNSLITEAHMRSFDNFKASEENSMRNNINNRFINNNNNDHYQMMINNINLYNAYKYLYRNNNKYIYNTNNNDKSSNNINIYSDINNFPQKRINTYTPNNLLTSQNNNVFNTHDNMHQDQTNPIILYNNINGTKNSLISHIKSDIPSSGCDTNQSNNDMKNENGFNYLYNGIPFDYFKNDMAFIYNNNIRNTGNIIEGTNIINDHNKQFENNDERMKENRNNNMYANLNNPSNNTIICKDPKNYYIKNNFDILNNIDNSNDIKNENNINNSNTIINSSVDLQNNKTKNKDNPNYNVNNCNENNNNADLKYIHELNKFYNSKGTSYKKINDRINDTMNNINMTSNMNTTETLGSNVDDTYKSISNISTTRNRNSNFNMMNDNQYIQLQDVAYKISDNYDNSVNKEDTESCPKKPSNLRNTNLIDSMNMMYLNKANKNIYNHPYYKNGIDENYFNSNMNISLQSEFSDPNNIIHNNLKKIKTNKPYNQSYPSNLPYNRNSNYSNNNINEISQINEGKNRDTANNYYIPPYMNPNDQAPDFKDNYLNTCKNNIDIDNINYYKAQQYYTNNKFINVNYDKNIYTNEPNKYSKNYPNEGFRENIDGTYNYNLGMQNEHHNPNYPLNILNNNNLYNNYVYLNMLNNAYNTNNNNLKLHNLEENNKLILYNNKKDTYTDFNNSNHNVNNPNDLFQLKIMDPNENRIMNPLNNIQIPIKNYYNLQLLLNYLRGRQVQQSFNHSASNTNNNNNLRSDTKRNYSISSVGFSNRSKRWTICPSYICCNSALCRFKLTCNFKFLQFNHSNYSFNIPYAIYNCYKNLMNFYNYFTSTLCPQQTYLSKHSTQEHETIFNVYWHLLNTEKYKYIQNIILFLDNNLYTRAAWLLKKGYNMDDFEVQKAERKLIKLMLLVFKFTYDHKNDNSKYEHIKAFLYPLRNSHINFEIMNRFLFY</sequence>
<proteinExistence type="predicted"/>
<feature type="compositionally biased region" description="Polar residues" evidence="2">
    <location>
        <begin position="133"/>
        <end position="142"/>
    </location>
</feature>
<dbReference type="Proteomes" id="UP000018538">
    <property type="component" value="Unassembled WGS sequence"/>
</dbReference>
<reference evidence="3 4" key="1">
    <citation type="submission" date="2013-11" db="EMBL/GenBank/DDBJ databases">
        <title>The Genome Sequence of Plasmodium yoelii 17X.</title>
        <authorList>
            <consortium name="The Broad Institute Genomics Platform"/>
            <consortium name="The Broad Institute Genome Sequencing Center for Infectious Disease"/>
            <person name="Neafsey D."/>
            <person name="Adams J."/>
            <person name="Walker B."/>
            <person name="Young S.K."/>
            <person name="Zeng Q."/>
            <person name="Gargeya S."/>
            <person name="Fitzgerald M."/>
            <person name="Haas B."/>
            <person name="Abouelleil A."/>
            <person name="Alvarado L."/>
            <person name="Chapman S.B."/>
            <person name="Gainer-Dewar J."/>
            <person name="Goldberg J."/>
            <person name="Griggs A."/>
            <person name="Gujja S."/>
            <person name="Hansen M."/>
            <person name="Howarth C."/>
            <person name="Imamovic A."/>
            <person name="Ireland A."/>
            <person name="Larimer J."/>
            <person name="McCowan C."/>
            <person name="Murphy C."/>
            <person name="Pearson M."/>
            <person name="Poon T.W."/>
            <person name="Priest M."/>
            <person name="Roberts A."/>
            <person name="Saif S."/>
            <person name="Shea T."/>
            <person name="Sykes S."/>
            <person name="Wortman J."/>
            <person name="Nusbaum C."/>
            <person name="Birren B."/>
        </authorList>
    </citation>
    <scope>NUCLEOTIDE SEQUENCE [LARGE SCALE GENOMIC DNA]</scope>
    <source>
        <strain evidence="3 4">17X</strain>
    </source>
</reference>
<organism evidence="3 4">
    <name type="scientific">Plasmodium yoelii 17X</name>
    <dbReference type="NCBI Taxonomy" id="1323249"/>
    <lineage>
        <taxon>Eukaryota</taxon>
        <taxon>Sar</taxon>
        <taxon>Alveolata</taxon>
        <taxon>Apicomplexa</taxon>
        <taxon>Aconoidasida</taxon>
        <taxon>Haemosporida</taxon>
        <taxon>Plasmodiidae</taxon>
        <taxon>Plasmodium</taxon>
        <taxon>Plasmodium (Vinckeia)</taxon>
    </lineage>
</organism>
<feature type="compositionally biased region" description="Basic and acidic residues" evidence="2">
    <location>
        <begin position="99"/>
        <end position="110"/>
    </location>
</feature>
<feature type="compositionally biased region" description="Low complexity" evidence="2">
    <location>
        <begin position="888"/>
        <end position="927"/>
    </location>
</feature>
<dbReference type="OrthoDB" id="383988at2759"/>
<evidence type="ECO:0008006" key="5">
    <source>
        <dbReference type="Google" id="ProtNLM"/>
    </source>
</evidence>
<feature type="region of interest" description="Disordered" evidence="2">
    <location>
        <begin position="838"/>
        <end position="869"/>
    </location>
</feature>
<accession>V7PGF8</accession>
<keyword evidence="4" id="KW-1185">Reference proteome</keyword>
<evidence type="ECO:0000256" key="1">
    <source>
        <dbReference type="SAM" id="Coils"/>
    </source>
</evidence>
<feature type="coiled-coil region" evidence="1">
    <location>
        <begin position="48"/>
        <end position="75"/>
    </location>
</feature>